<evidence type="ECO:0000313" key="2">
    <source>
        <dbReference type="EnsemblProtists" id="EOD30038"/>
    </source>
</evidence>
<sequence length="390" mass="41404">MLESLEDQLFRRLLPKQPPRLHQSLRTARISATAPPPRRSRRHAHGGRRLGAFTWTGSLPRYLDDAPGAGASRTFSWEPSSYALHADQGSGTDLPWPRASPSASPLRLRVSMERPPLQACERCLRASGVDVAFSLAFTPNCTLPRIAVEAWRGDGGPLPERAAVLLSAVTLDVASEAATSCGLEGGTLLPLVSGRASFSALTFKTTSYNLKGRQMHLMATLLVPRAEADPFPPATATATALLAPPLGPDAVVAVALPPAVPLSSTMSIAAALVSPPIRVDARKRQPKERGGGKASSSATGAGGARVDGSAGTAATCMPFAPEMLERRMEKVDKGAVRLQIDNSIDGLRAYLSAVNIRNKCKHPLFLVLRFDSCVGLLYDSSRAADPARPR</sequence>
<keyword evidence="3" id="KW-1185">Reference proteome</keyword>
<dbReference type="PaxDb" id="2903-EOD30038"/>
<dbReference type="AlphaFoldDB" id="A0A0D3K2Q3"/>
<feature type="region of interest" description="Disordered" evidence="1">
    <location>
        <begin position="279"/>
        <end position="309"/>
    </location>
</feature>
<dbReference type="RefSeq" id="XP_005782467.1">
    <property type="nucleotide sequence ID" value="XM_005782410.1"/>
</dbReference>
<dbReference type="EnsemblProtists" id="EOD30038">
    <property type="protein sequence ID" value="EOD30038"/>
    <property type="gene ID" value="EMIHUDRAFT_449721"/>
</dbReference>
<evidence type="ECO:0000313" key="3">
    <source>
        <dbReference type="Proteomes" id="UP000013827"/>
    </source>
</evidence>
<dbReference type="eggNOG" id="ENOG502SDSS">
    <property type="taxonomic scope" value="Eukaryota"/>
</dbReference>
<proteinExistence type="predicted"/>
<dbReference type="HOGENOM" id="CLU_709024_0_0_1"/>
<name>A0A0D3K2Q3_EMIH1</name>
<organism evidence="2 3">
    <name type="scientific">Emiliania huxleyi (strain CCMP1516)</name>
    <dbReference type="NCBI Taxonomy" id="280463"/>
    <lineage>
        <taxon>Eukaryota</taxon>
        <taxon>Haptista</taxon>
        <taxon>Haptophyta</taxon>
        <taxon>Prymnesiophyceae</taxon>
        <taxon>Isochrysidales</taxon>
        <taxon>Noelaerhabdaceae</taxon>
        <taxon>Emiliania</taxon>
    </lineage>
</organism>
<evidence type="ECO:0008006" key="4">
    <source>
        <dbReference type="Google" id="ProtNLM"/>
    </source>
</evidence>
<dbReference type="STRING" id="2903.R1D3Y0"/>
<reference evidence="3" key="1">
    <citation type="journal article" date="2013" name="Nature">
        <title>Pan genome of the phytoplankton Emiliania underpins its global distribution.</title>
        <authorList>
            <person name="Read B.A."/>
            <person name="Kegel J."/>
            <person name="Klute M.J."/>
            <person name="Kuo A."/>
            <person name="Lefebvre S.C."/>
            <person name="Maumus F."/>
            <person name="Mayer C."/>
            <person name="Miller J."/>
            <person name="Monier A."/>
            <person name="Salamov A."/>
            <person name="Young J."/>
            <person name="Aguilar M."/>
            <person name="Claverie J.M."/>
            <person name="Frickenhaus S."/>
            <person name="Gonzalez K."/>
            <person name="Herman E.K."/>
            <person name="Lin Y.C."/>
            <person name="Napier J."/>
            <person name="Ogata H."/>
            <person name="Sarno A.F."/>
            <person name="Shmutz J."/>
            <person name="Schroeder D."/>
            <person name="de Vargas C."/>
            <person name="Verret F."/>
            <person name="von Dassow P."/>
            <person name="Valentin K."/>
            <person name="Van de Peer Y."/>
            <person name="Wheeler G."/>
            <person name="Dacks J.B."/>
            <person name="Delwiche C.F."/>
            <person name="Dyhrman S.T."/>
            <person name="Glockner G."/>
            <person name="John U."/>
            <person name="Richards T."/>
            <person name="Worden A.Z."/>
            <person name="Zhang X."/>
            <person name="Grigoriev I.V."/>
            <person name="Allen A.E."/>
            <person name="Bidle K."/>
            <person name="Borodovsky M."/>
            <person name="Bowler C."/>
            <person name="Brownlee C."/>
            <person name="Cock J.M."/>
            <person name="Elias M."/>
            <person name="Gladyshev V.N."/>
            <person name="Groth M."/>
            <person name="Guda C."/>
            <person name="Hadaegh A."/>
            <person name="Iglesias-Rodriguez M.D."/>
            <person name="Jenkins J."/>
            <person name="Jones B.M."/>
            <person name="Lawson T."/>
            <person name="Leese F."/>
            <person name="Lindquist E."/>
            <person name="Lobanov A."/>
            <person name="Lomsadze A."/>
            <person name="Malik S.B."/>
            <person name="Marsh M.E."/>
            <person name="Mackinder L."/>
            <person name="Mock T."/>
            <person name="Mueller-Roeber B."/>
            <person name="Pagarete A."/>
            <person name="Parker M."/>
            <person name="Probert I."/>
            <person name="Quesneville H."/>
            <person name="Raines C."/>
            <person name="Rensing S.A."/>
            <person name="Riano-Pachon D.M."/>
            <person name="Richier S."/>
            <person name="Rokitta S."/>
            <person name="Shiraiwa Y."/>
            <person name="Soanes D.M."/>
            <person name="van der Giezen M."/>
            <person name="Wahlund T.M."/>
            <person name="Williams B."/>
            <person name="Wilson W."/>
            <person name="Wolfe G."/>
            <person name="Wurch L.L."/>
        </authorList>
    </citation>
    <scope>NUCLEOTIDE SEQUENCE</scope>
</reference>
<dbReference type="GeneID" id="17275312"/>
<dbReference type="Proteomes" id="UP000013827">
    <property type="component" value="Unassembled WGS sequence"/>
</dbReference>
<evidence type="ECO:0000256" key="1">
    <source>
        <dbReference type="SAM" id="MobiDB-lite"/>
    </source>
</evidence>
<protein>
    <recommendedName>
        <fullName evidence="4">Checkpoint protein</fullName>
    </recommendedName>
</protein>
<reference evidence="2" key="2">
    <citation type="submission" date="2024-10" db="UniProtKB">
        <authorList>
            <consortium name="EnsemblProtists"/>
        </authorList>
    </citation>
    <scope>IDENTIFICATION</scope>
</reference>
<accession>A0A0D3K2Q3</accession>
<feature type="compositionally biased region" description="Basic and acidic residues" evidence="1">
    <location>
        <begin position="279"/>
        <end position="291"/>
    </location>
</feature>
<dbReference type="KEGG" id="ehx:EMIHUDRAFT_449721"/>